<keyword evidence="2" id="KW-0547">Nucleotide-binding</keyword>
<sequence length="276" mass="30777">MSNVIPRPVISLLSDKLPDLETHASLDSLFMYADAPGEVPEGSKPVKVQEWLNRTNKISEQPLKILGKLLEKYIELPDADTIPSYDNFERTQYQKSIDFKNSLIEILGKYGLTYIQGGFISNGGSLPSQSLQSLIQQKNIPAINLEFERALKNVDLQPLEAVSAACNILESVCKVFIEEEKLNVPAKQDLRNLWKTVATALNFDPSQLQDDDLKKIISGMLSVVDGISAFRTHGSSAHGQGKIMYKPKPRHARFAVNSAHSLALFVLETWNENKLN</sequence>
<protein>
    <submittedName>
        <fullName evidence="2">ATP-dependent RNA helicase HrpA</fullName>
    </submittedName>
</protein>
<feature type="domain" description="Abortive infection protein-like C-terminal" evidence="1">
    <location>
        <begin position="192"/>
        <end position="268"/>
    </location>
</feature>
<dbReference type="Proteomes" id="UP000053900">
    <property type="component" value="Unassembled WGS sequence"/>
</dbReference>
<dbReference type="Pfam" id="PF14355">
    <property type="entry name" value="Abi_C"/>
    <property type="match status" value="1"/>
</dbReference>
<organism evidence="2 3">
    <name type="scientific">Enhydrobacter aerosaccus</name>
    <dbReference type="NCBI Taxonomy" id="225324"/>
    <lineage>
        <taxon>Bacteria</taxon>
        <taxon>Pseudomonadati</taxon>
        <taxon>Pseudomonadota</taxon>
        <taxon>Alphaproteobacteria</taxon>
        <taxon>Hyphomicrobiales</taxon>
        <taxon>Enhydrobacter</taxon>
    </lineage>
</organism>
<keyword evidence="2" id="KW-0067">ATP-binding</keyword>
<dbReference type="InterPro" id="IPR026001">
    <property type="entry name" value="Abi-like_C"/>
</dbReference>
<reference evidence="2 3" key="1">
    <citation type="submission" date="2015-07" db="EMBL/GenBank/DDBJ databases">
        <title>Draft genome of Enhydrobacter aerosaccus.</title>
        <authorList>
            <person name="Wang X."/>
        </authorList>
    </citation>
    <scope>NUCLEOTIDE SEQUENCE [LARGE SCALE GENOMIC DNA]</scope>
    <source>
        <strain evidence="2 3">CGMCC9176</strain>
    </source>
</reference>
<evidence type="ECO:0000259" key="1">
    <source>
        <dbReference type="Pfam" id="PF14355"/>
    </source>
</evidence>
<dbReference type="GO" id="GO:0004386">
    <property type="term" value="F:helicase activity"/>
    <property type="evidence" value="ECO:0007669"/>
    <property type="project" value="UniProtKB-KW"/>
</dbReference>
<keyword evidence="3" id="KW-1185">Reference proteome</keyword>
<comment type="caution">
    <text evidence="2">The sequence shown here is derived from an EMBL/GenBank/DDBJ whole genome shotgun (WGS) entry which is preliminary data.</text>
</comment>
<proteinExistence type="predicted"/>
<accession>A0ABR5IIV6</accession>
<keyword evidence="2" id="KW-0378">Hydrolase</keyword>
<gene>
    <name evidence="2" type="ORF">AFK20_12135</name>
</gene>
<keyword evidence="2" id="KW-0347">Helicase</keyword>
<evidence type="ECO:0000313" key="2">
    <source>
        <dbReference type="EMBL" id="KND17690.1"/>
    </source>
</evidence>
<name>A0ABR5IIV6_9HYPH</name>
<dbReference type="EMBL" id="LGSW01000019">
    <property type="protein sequence ID" value="KND17690.1"/>
    <property type="molecule type" value="Genomic_DNA"/>
</dbReference>
<evidence type="ECO:0000313" key="3">
    <source>
        <dbReference type="Proteomes" id="UP000053900"/>
    </source>
</evidence>